<evidence type="ECO:0000313" key="2">
    <source>
        <dbReference type="Proteomes" id="UP001307889"/>
    </source>
</evidence>
<name>A0ABN7AI71_9HEMI</name>
<evidence type="ECO:0000313" key="1">
    <source>
        <dbReference type="EMBL" id="BES91069.1"/>
    </source>
</evidence>
<protein>
    <submittedName>
        <fullName evidence="1">Uncharacterized protein</fullName>
    </submittedName>
</protein>
<accession>A0ABN7AI71</accession>
<dbReference type="EMBL" id="AP028910">
    <property type="protein sequence ID" value="BES91069.1"/>
    <property type="molecule type" value="Genomic_DNA"/>
</dbReference>
<sequence>MPYWVSKKTWSEDSGLSSSMEWPLTFSNNSTFPHNIIGPMSSSRTESLAGLSETNTASIEKGTKYFLGPPTLAGEAVFPQEGRRFVDP</sequence>
<keyword evidence="2" id="KW-1185">Reference proteome</keyword>
<gene>
    <name evidence="1" type="ORF">NTJ_03877</name>
</gene>
<proteinExistence type="predicted"/>
<reference evidence="1 2" key="1">
    <citation type="submission" date="2023-09" db="EMBL/GenBank/DDBJ databases">
        <title>Nesidiocoris tenuis whole genome shotgun sequence.</title>
        <authorList>
            <person name="Shibata T."/>
            <person name="Shimoda M."/>
            <person name="Kobayashi T."/>
            <person name="Uehara T."/>
        </authorList>
    </citation>
    <scope>NUCLEOTIDE SEQUENCE [LARGE SCALE GENOMIC DNA]</scope>
    <source>
        <strain evidence="1 2">Japan</strain>
    </source>
</reference>
<dbReference type="Proteomes" id="UP001307889">
    <property type="component" value="Chromosome 2"/>
</dbReference>
<organism evidence="1 2">
    <name type="scientific">Nesidiocoris tenuis</name>
    <dbReference type="NCBI Taxonomy" id="355587"/>
    <lineage>
        <taxon>Eukaryota</taxon>
        <taxon>Metazoa</taxon>
        <taxon>Ecdysozoa</taxon>
        <taxon>Arthropoda</taxon>
        <taxon>Hexapoda</taxon>
        <taxon>Insecta</taxon>
        <taxon>Pterygota</taxon>
        <taxon>Neoptera</taxon>
        <taxon>Paraneoptera</taxon>
        <taxon>Hemiptera</taxon>
        <taxon>Heteroptera</taxon>
        <taxon>Panheteroptera</taxon>
        <taxon>Cimicomorpha</taxon>
        <taxon>Miridae</taxon>
        <taxon>Dicyphina</taxon>
        <taxon>Nesidiocoris</taxon>
    </lineage>
</organism>